<dbReference type="Proteomes" id="UP000887013">
    <property type="component" value="Unassembled WGS sequence"/>
</dbReference>
<protein>
    <submittedName>
        <fullName evidence="1">Uncharacterized protein</fullName>
    </submittedName>
</protein>
<evidence type="ECO:0000313" key="2">
    <source>
        <dbReference type="Proteomes" id="UP000887013"/>
    </source>
</evidence>
<organism evidence="1 2">
    <name type="scientific">Nephila pilipes</name>
    <name type="common">Giant wood spider</name>
    <name type="synonym">Nephila maculata</name>
    <dbReference type="NCBI Taxonomy" id="299642"/>
    <lineage>
        <taxon>Eukaryota</taxon>
        <taxon>Metazoa</taxon>
        <taxon>Ecdysozoa</taxon>
        <taxon>Arthropoda</taxon>
        <taxon>Chelicerata</taxon>
        <taxon>Arachnida</taxon>
        <taxon>Araneae</taxon>
        <taxon>Araneomorphae</taxon>
        <taxon>Entelegynae</taxon>
        <taxon>Araneoidea</taxon>
        <taxon>Nephilidae</taxon>
        <taxon>Nephila</taxon>
    </lineage>
</organism>
<accession>A0A8X6R3M9</accession>
<evidence type="ECO:0000313" key="1">
    <source>
        <dbReference type="EMBL" id="GFU45361.1"/>
    </source>
</evidence>
<sequence length="162" mass="18122">MPSELRSTSMWIINDAMGKHSRVFGLLSFKSDGMSLSLKGLFYGGVGRSTTLKIWLLTTFWKSSEDHKSCSKKHLSTTVSSAHPKFHGPHPCEEFSFELISRFLPLFSTLTGVGRGHRTNYRQVCIRVFLVNITWVLVPPNIIYTGVSREGWTALTPKSSAA</sequence>
<keyword evidence="2" id="KW-1185">Reference proteome</keyword>
<comment type="caution">
    <text evidence="1">The sequence shown here is derived from an EMBL/GenBank/DDBJ whole genome shotgun (WGS) entry which is preliminary data.</text>
</comment>
<proteinExistence type="predicted"/>
<reference evidence="1" key="1">
    <citation type="submission" date="2020-08" db="EMBL/GenBank/DDBJ databases">
        <title>Multicomponent nature underlies the extraordinary mechanical properties of spider dragline silk.</title>
        <authorList>
            <person name="Kono N."/>
            <person name="Nakamura H."/>
            <person name="Mori M."/>
            <person name="Yoshida Y."/>
            <person name="Ohtoshi R."/>
            <person name="Malay A.D."/>
            <person name="Moran D.A.P."/>
            <person name="Tomita M."/>
            <person name="Numata K."/>
            <person name="Arakawa K."/>
        </authorList>
    </citation>
    <scope>NUCLEOTIDE SEQUENCE</scope>
</reference>
<dbReference type="EMBL" id="BMAW01132840">
    <property type="protein sequence ID" value="GFU45361.1"/>
    <property type="molecule type" value="Genomic_DNA"/>
</dbReference>
<name>A0A8X6R3M9_NEPPI</name>
<dbReference type="AlphaFoldDB" id="A0A8X6R3M9"/>
<gene>
    <name evidence="1" type="ORF">NPIL_596031</name>
</gene>